<keyword evidence="3" id="KW-1185">Reference proteome</keyword>
<dbReference type="EMBL" id="ML736207">
    <property type="protein sequence ID" value="KAE8378479.1"/>
    <property type="molecule type" value="Genomic_DNA"/>
</dbReference>
<dbReference type="Proteomes" id="UP000326198">
    <property type="component" value="Unassembled WGS sequence"/>
</dbReference>
<keyword evidence="1" id="KW-0472">Membrane</keyword>
<evidence type="ECO:0000256" key="1">
    <source>
        <dbReference type="SAM" id="Phobius"/>
    </source>
</evidence>
<dbReference type="AlphaFoldDB" id="A0A5N7B9Q1"/>
<keyword evidence="1" id="KW-0812">Transmembrane</keyword>
<accession>A0A5N7B9Q1</accession>
<keyword evidence="1" id="KW-1133">Transmembrane helix</keyword>
<sequence length="112" mass="12498">MGLVGGLCMCVCGCPLYYIPFFHPPPFCFSGVAIYKAISCHLSSIVLPYVFFIFGFAFDVSASIPTFALCFLPPPSLHHVTYCTCTLWPFGKSPDRNRVCFLLRSMLGYIFC</sequence>
<evidence type="ECO:0000313" key="3">
    <source>
        <dbReference type="Proteomes" id="UP000326198"/>
    </source>
</evidence>
<reference evidence="2 3" key="1">
    <citation type="submission" date="2019-04" db="EMBL/GenBank/DDBJ databases">
        <title>Friends and foes A comparative genomics studyof 23 Aspergillus species from section Flavi.</title>
        <authorList>
            <consortium name="DOE Joint Genome Institute"/>
            <person name="Kjaerbolling I."/>
            <person name="Vesth T."/>
            <person name="Frisvad J.C."/>
            <person name="Nybo J.L."/>
            <person name="Theobald S."/>
            <person name="Kildgaard S."/>
            <person name="Isbrandt T."/>
            <person name="Kuo A."/>
            <person name="Sato A."/>
            <person name="Lyhne E.K."/>
            <person name="Kogle M.E."/>
            <person name="Wiebenga A."/>
            <person name="Kun R.S."/>
            <person name="Lubbers R.J."/>
            <person name="Makela M.R."/>
            <person name="Barry K."/>
            <person name="Chovatia M."/>
            <person name="Clum A."/>
            <person name="Daum C."/>
            <person name="Haridas S."/>
            <person name="He G."/>
            <person name="LaButti K."/>
            <person name="Lipzen A."/>
            <person name="Mondo S."/>
            <person name="Riley R."/>
            <person name="Salamov A."/>
            <person name="Simmons B.A."/>
            <person name="Magnuson J.K."/>
            <person name="Henrissat B."/>
            <person name="Mortensen U.H."/>
            <person name="Larsen T.O."/>
            <person name="Devries R.P."/>
            <person name="Grigoriev I.V."/>
            <person name="Machida M."/>
            <person name="Baker S.E."/>
            <person name="Andersen M.R."/>
        </authorList>
    </citation>
    <scope>NUCLEOTIDE SEQUENCE [LARGE SCALE GENOMIC DNA]</scope>
    <source>
        <strain evidence="2 3">IBT 29228</strain>
    </source>
</reference>
<protein>
    <submittedName>
        <fullName evidence="2">Uncharacterized protein</fullName>
    </submittedName>
</protein>
<evidence type="ECO:0000313" key="2">
    <source>
        <dbReference type="EMBL" id="KAE8378479.1"/>
    </source>
</evidence>
<name>A0A5N7B9Q1_9EURO</name>
<feature type="transmembrane region" description="Helical" evidence="1">
    <location>
        <begin position="49"/>
        <end position="72"/>
    </location>
</feature>
<proteinExistence type="predicted"/>
<organism evidence="2 3">
    <name type="scientific">Aspergillus bertholletiae</name>
    <dbReference type="NCBI Taxonomy" id="1226010"/>
    <lineage>
        <taxon>Eukaryota</taxon>
        <taxon>Fungi</taxon>
        <taxon>Dikarya</taxon>
        <taxon>Ascomycota</taxon>
        <taxon>Pezizomycotina</taxon>
        <taxon>Eurotiomycetes</taxon>
        <taxon>Eurotiomycetidae</taxon>
        <taxon>Eurotiales</taxon>
        <taxon>Aspergillaceae</taxon>
        <taxon>Aspergillus</taxon>
        <taxon>Aspergillus subgen. Circumdati</taxon>
    </lineage>
</organism>
<gene>
    <name evidence="2" type="ORF">BDV26DRAFT_261513</name>
</gene>